<evidence type="ECO:0000256" key="2">
    <source>
        <dbReference type="SAM" id="MobiDB-lite"/>
    </source>
</evidence>
<accession>A0ABY8C9K6</accession>
<dbReference type="EMBL" id="CP102381">
    <property type="protein sequence ID" value="WEJ62645.1"/>
    <property type="molecule type" value="Genomic_DNA"/>
</dbReference>
<organism evidence="3 4">
    <name type="scientific">Thiomicrorhabdus lithotrophica</name>
    <dbReference type="NCBI Taxonomy" id="2949997"/>
    <lineage>
        <taxon>Bacteria</taxon>
        <taxon>Pseudomonadati</taxon>
        <taxon>Pseudomonadota</taxon>
        <taxon>Gammaproteobacteria</taxon>
        <taxon>Thiotrichales</taxon>
        <taxon>Piscirickettsiaceae</taxon>
        <taxon>Thiomicrorhabdus</taxon>
    </lineage>
</organism>
<evidence type="ECO:0000313" key="3">
    <source>
        <dbReference type="EMBL" id="WEJ62645.1"/>
    </source>
</evidence>
<keyword evidence="1" id="KW-0175">Coiled coil</keyword>
<evidence type="ECO:0000256" key="1">
    <source>
        <dbReference type="SAM" id="Coils"/>
    </source>
</evidence>
<evidence type="ECO:0000313" key="4">
    <source>
        <dbReference type="Proteomes" id="UP001222275"/>
    </source>
</evidence>
<proteinExistence type="predicted"/>
<gene>
    <name evidence="3" type="ORF">NR989_11650</name>
</gene>
<reference evidence="3 4" key="1">
    <citation type="submission" date="2022-06" db="EMBL/GenBank/DDBJ databases">
        <title>Thiomicrohabdus sp. nov, an obligately chemolithoautotrophic, sulfur-oxidizing bacterium isolated from beach of Guanyin Mountain. Amoy.</title>
        <authorList>
            <person name="Zhu H."/>
        </authorList>
    </citation>
    <scope>NUCLEOTIDE SEQUENCE [LARGE SCALE GENOMIC DNA]</scope>
    <source>
        <strain evidence="3 4">XGS-01</strain>
    </source>
</reference>
<sequence length="149" mass="17131">MTKFEKECYSALKRLKRAEKEGSKKRITRETVGAEAGKKPGAIRPIRHPELCEAIQQAESDRKSGILTASKSKKIEFRETVKQKEERIADLEKSEEELKQKIEKQTEVIVNLLHEINELEDDLASCKDDLHSANNRIKNLMEKMQPKSV</sequence>
<name>A0ABY8C9K6_9GAMM</name>
<dbReference type="RefSeq" id="WP_275594902.1">
    <property type="nucleotide sequence ID" value="NZ_CP102381.1"/>
</dbReference>
<feature type="region of interest" description="Disordered" evidence="2">
    <location>
        <begin position="18"/>
        <end position="48"/>
    </location>
</feature>
<dbReference type="Gene3D" id="1.20.5.340">
    <property type="match status" value="1"/>
</dbReference>
<protein>
    <submittedName>
        <fullName evidence="3">Uncharacterized protein</fullName>
    </submittedName>
</protein>
<keyword evidence="4" id="KW-1185">Reference proteome</keyword>
<dbReference type="Proteomes" id="UP001222275">
    <property type="component" value="Chromosome"/>
</dbReference>
<feature type="coiled-coil region" evidence="1">
    <location>
        <begin position="74"/>
        <end position="143"/>
    </location>
</feature>